<dbReference type="AlphaFoldDB" id="A0A9D4V5Z0"/>
<evidence type="ECO:0000313" key="3">
    <source>
        <dbReference type="Proteomes" id="UP000886520"/>
    </source>
</evidence>
<name>A0A9D4V5Z0_ADICA</name>
<dbReference type="Pfam" id="PF13365">
    <property type="entry name" value="Trypsin_2"/>
    <property type="match status" value="1"/>
</dbReference>
<sequence>MAGVSLADENVAALLARIGFTADQARDLRHDDIRALGLSPAESLLLRKAITNAQALYSKYFPLVGRVGCEWLEQDGSNKTLQGSCVLCGKGGLVVTVLHTVQPPNKRNARDVRVRVTLPNTRKGRFSFATKIVKIDKNIDLALLQPINPNPRLDDIDFFSEWAQAAPRIPSKVHLISYPSILDKEFPGRLLRGDRPSMHSGRVVHKEDFEAVGTYPCFGGCSGGLILCFDTDGTPGCGIHLGLVHETEELTSLNLPEVNEGLQQKGGFGHFFHGVANFIQGPKPTLYKRKKRSATYLVRIMKPPPQSPVDDGRVSSRRTLAKTIRRIVKSWEDYEAPKSSAEFDWFEMNYVESPEAYEKEKTSKKREASIVDDAALNEGKKAKRNATQPADEDDVKTPTLVDL</sequence>
<keyword evidence="3" id="KW-1185">Reference proteome</keyword>
<dbReference type="InterPro" id="IPR009003">
    <property type="entry name" value="Peptidase_S1_PA"/>
</dbReference>
<gene>
    <name evidence="2" type="ORF">GOP47_0003582</name>
</gene>
<feature type="region of interest" description="Disordered" evidence="1">
    <location>
        <begin position="356"/>
        <end position="403"/>
    </location>
</feature>
<reference evidence="2" key="1">
    <citation type="submission" date="2021-01" db="EMBL/GenBank/DDBJ databases">
        <title>Adiantum capillus-veneris genome.</title>
        <authorList>
            <person name="Fang Y."/>
            <person name="Liao Q."/>
        </authorList>
    </citation>
    <scope>NUCLEOTIDE SEQUENCE</scope>
    <source>
        <strain evidence="2">H3</strain>
        <tissue evidence="2">Leaf</tissue>
    </source>
</reference>
<feature type="compositionally biased region" description="Basic and acidic residues" evidence="1">
    <location>
        <begin position="356"/>
        <end position="369"/>
    </location>
</feature>
<evidence type="ECO:0000256" key="1">
    <source>
        <dbReference type="SAM" id="MobiDB-lite"/>
    </source>
</evidence>
<dbReference type="Proteomes" id="UP000886520">
    <property type="component" value="Chromosome 4"/>
</dbReference>
<comment type="caution">
    <text evidence="2">The sequence shown here is derived from an EMBL/GenBank/DDBJ whole genome shotgun (WGS) entry which is preliminary data.</text>
</comment>
<accession>A0A9D4V5Z0</accession>
<dbReference type="EMBL" id="JABFUD020000004">
    <property type="protein sequence ID" value="KAI5080399.1"/>
    <property type="molecule type" value="Genomic_DNA"/>
</dbReference>
<dbReference type="Gene3D" id="2.40.10.10">
    <property type="entry name" value="Trypsin-like serine proteases"/>
    <property type="match status" value="1"/>
</dbReference>
<proteinExistence type="predicted"/>
<evidence type="ECO:0000313" key="2">
    <source>
        <dbReference type="EMBL" id="KAI5080399.1"/>
    </source>
</evidence>
<protein>
    <submittedName>
        <fullName evidence="2">Uncharacterized protein</fullName>
    </submittedName>
</protein>
<dbReference type="InterPro" id="IPR043504">
    <property type="entry name" value="Peptidase_S1_PA_chymotrypsin"/>
</dbReference>
<dbReference type="SUPFAM" id="SSF50494">
    <property type="entry name" value="Trypsin-like serine proteases"/>
    <property type="match status" value="1"/>
</dbReference>
<organism evidence="2 3">
    <name type="scientific">Adiantum capillus-veneris</name>
    <name type="common">Maidenhair fern</name>
    <dbReference type="NCBI Taxonomy" id="13818"/>
    <lineage>
        <taxon>Eukaryota</taxon>
        <taxon>Viridiplantae</taxon>
        <taxon>Streptophyta</taxon>
        <taxon>Embryophyta</taxon>
        <taxon>Tracheophyta</taxon>
        <taxon>Polypodiopsida</taxon>
        <taxon>Polypodiidae</taxon>
        <taxon>Polypodiales</taxon>
        <taxon>Pteridineae</taxon>
        <taxon>Pteridaceae</taxon>
        <taxon>Vittarioideae</taxon>
        <taxon>Adiantum</taxon>
    </lineage>
</organism>